<keyword evidence="1" id="KW-0732">Signal</keyword>
<dbReference type="AlphaFoldDB" id="A0A2P6PEM7"/>
<reference evidence="4 5" key="1">
    <citation type="journal article" date="2018" name="Nat. Genet.">
        <title>The Rosa genome provides new insights in the design of modern roses.</title>
        <authorList>
            <person name="Bendahmane M."/>
        </authorList>
    </citation>
    <scope>NUCLEOTIDE SEQUENCE [LARGE SCALE GENOMIC DNA]</scope>
    <source>
        <strain evidence="5">cv. Old Blush</strain>
    </source>
</reference>
<proteinExistence type="predicted"/>
<evidence type="ECO:0000256" key="2">
    <source>
        <dbReference type="SAM" id="MobiDB-lite"/>
    </source>
</evidence>
<dbReference type="InterPro" id="IPR051343">
    <property type="entry name" value="G-type_lectin_kinases/EP1-like"/>
</dbReference>
<dbReference type="GO" id="GO:0005524">
    <property type="term" value="F:ATP binding"/>
    <property type="evidence" value="ECO:0007669"/>
    <property type="project" value="InterPro"/>
</dbReference>
<gene>
    <name evidence="4" type="ORF">RchiOBHm_Chr7g0227361</name>
</gene>
<evidence type="ECO:0000259" key="3">
    <source>
        <dbReference type="PROSITE" id="PS50011"/>
    </source>
</evidence>
<dbReference type="PROSITE" id="PS50011">
    <property type="entry name" value="PROTEIN_KINASE_DOM"/>
    <property type="match status" value="1"/>
</dbReference>
<feature type="domain" description="Protein kinase" evidence="3">
    <location>
        <begin position="297"/>
        <end position="606"/>
    </location>
</feature>
<sequence length="633" mass="72368">MRLLAAGIFKKIWFWTFRVTRTKSQGFIVSRPRVSFPYISNLKRLQNYLLSYYQSKLRVFSFISGGLQNLLLRFIASKPSYQSVCFRWYQSRSSLSLLFTLVAMGEVTKADIEALTAAFTAAINSMNNQIGEICGLLGERNNNNNNNNNNQNRGGEGGQRARAPRGGGGDINYDSEVLITKADIPYFSGHMSAEDFLDWQVEVDRFFKTMEVPKHKQAKMVSQKLKKDAAYWWDQLQSSRQRQGKERVRTWRKMKGLLSEKFMPRDFSIKNYSPKVFEKKLEFKLSLPVEINSLSEEKPEEFLMEGAPQEIIHDNQEEVKDEIVHVDMVINNEEVLEPEINHSEPDIIQECNLESRDKSTKVAYESQNAYDRLIFGVGFMIVPSKFAEDQANNPQLSIRLRQKRYGIALGMARGLAYLHSGCIPKIVHCDIKPEYILLHDDLQVKISDFGVSKFISYEKSKLLTTLRETRGYLAPEWLTSYGISEKIDVYSYGMVLLELVRGRRNCLFQSSGTRNDDTDGNEKCFNSISSEERMVYFPQLALQMHKKMRYMELADPRLEGCVRSEEVEKLVRVALCCVHVGPTLRPSMTNVVAMLEGRLPIAEPSIEALEFLQSYGGNVSEASSKLTKVGCAE</sequence>
<evidence type="ECO:0000313" key="5">
    <source>
        <dbReference type="Proteomes" id="UP000238479"/>
    </source>
</evidence>
<dbReference type="Pfam" id="PF00069">
    <property type="entry name" value="Pkinase"/>
    <property type="match status" value="1"/>
</dbReference>
<evidence type="ECO:0000256" key="1">
    <source>
        <dbReference type="ARBA" id="ARBA00022729"/>
    </source>
</evidence>
<dbReference type="OMA" id="THESNDE"/>
<dbReference type="EMBL" id="PDCK01000045">
    <property type="protein sequence ID" value="PRQ20363.1"/>
    <property type="molecule type" value="Genomic_DNA"/>
</dbReference>
<dbReference type="Proteomes" id="UP000238479">
    <property type="component" value="Chromosome 7"/>
</dbReference>
<feature type="compositionally biased region" description="Low complexity" evidence="2">
    <location>
        <begin position="144"/>
        <end position="153"/>
    </location>
</feature>
<name>A0A2P6PEM7_ROSCH</name>
<feature type="region of interest" description="Disordered" evidence="2">
    <location>
        <begin position="144"/>
        <end position="169"/>
    </location>
</feature>
<comment type="caution">
    <text evidence="4">The sequence shown here is derived from an EMBL/GenBank/DDBJ whole genome shotgun (WGS) entry which is preliminary data.</text>
</comment>
<dbReference type="PANTHER" id="PTHR47976">
    <property type="entry name" value="G-TYPE LECTIN S-RECEPTOR-LIKE SERINE/THREONINE-PROTEIN KINASE SD2-5"/>
    <property type="match status" value="1"/>
</dbReference>
<dbReference type="InterPro" id="IPR000719">
    <property type="entry name" value="Prot_kinase_dom"/>
</dbReference>
<organism evidence="4 5">
    <name type="scientific">Rosa chinensis</name>
    <name type="common">China rose</name>
    <dbReference type="NCBI Taxonomy" id="74649"/>
    <lineage>
        <taxon>Eukaryota</taxon>
        <taxon>Viridiplantae</taxon>
        <taxon>Streptophyta</taxon>
        <taxon>Embryophyta</taxon>
        <taxon>Tracheophyta</taxon>
        <taxon>Spermatophyta</taxon>
        <taxon>Magnoliopsida</taxon>
        <taxon>eudicotyledons</taxon>
        <taxon>Gunneridae</taxon>
        <taxon>Pentapetalae</taxon>
        <taxon>rosids</taxon>
        <taxon>fabids</taxon>
        <taxon>Rosales</taxon>
        <taxon>Rosaceae</taxon>
        <taxon>Rosoideae</taxon>
        <taxon>Rosoideae incertae sedis</taxon>
        <taxon>Rosa</taxon>
    </lineage>
</organism>
<accession>A0A2P6PEM7</accession>
<dbReference type="PANTHER" id="PTHR47976:SF60">
    <property type="entry name" value="RECEPTOR-LIKE SERINE_THREONINE-PROTEIN KINASE"/>
    <property type="match status" value="1"/>
</dbReference>
<keyword evidence="5" id="KW-1185">Reference proteome</keyword>
<dbReference type="InterPro" id="IPR011009">
    <property type="entry name" value="Kinase-like_dom_sf"/>
</dbReference>
<dbReference type="GO" id="GO:0004672">
    <property type="term" value="F:protein kinase activity"/>
    <property type="evidence" value="ECO:0007669"/>
    <property type="project" value="InterPro"/>
</dbReference>
<dbReference type="FunFam" id="1.10.510.10:FF:000621">
    <property type="entry name" value="Serine/threonine-protein kinase"/>
    <property type="match status" value="1"/>
</dbReference>
<dbReference type="Gramene" id="PRQ20363">
    <property type="protein sequence ID" value="PRQ20363"/>
    <property type="gene ID" value="RchiOBHm_Chr7g0227361"/>
</dbReference>
<protein>
    <recommendedName>
        <fullName evidence="3">Protein kinase domain-containing protein</fullName>
    </recommendedName>
</protein>
<evidence type="ECO:0000313" key="4">
    <source>
        <dbReference type="EMBL" id="PRQ20363.1"/>
    </source>
</evidence>
<dbReference type="SUPFAM" id="SSF56112">
    <property type="entry name" value="Protein kinase-like (PK-like)"/>
    <property type="match status" value="1"/>
</dbReference>
<dbReference type="Gene3D" id="1.10.510.10">
    <property type="entry name" value="Transferase(Phosphotransferase) domain 1"/>
    <property type="match status" value="1"/>
</dbReference>
<keyword evidence="4" id="KW-0808">Transferase</keyword>